<dbReference type="InterPro" id="IPR027974">
    <property type="entry name" value="DUF4470"/>
</dbReference>
<dbReference type="PANTHER" id="PTHR22118:SF14">
    <property type="entry name" value="DYNEIN AXONEMAL ASSEMBLY FACTOR 3"/>
    <property type="match status" value="1"/>
</dbReference>
<comment type="caution">
    <text evidence="7">The sequence shown here is derived from an EMBL/GenBank/DDBJ whole genome shotgun (WGS) entry which is preliminary data.</text>
</comment>
<name>A0AAW1NAA5_POPJA</name>
<dbReference type="GO" id="GO:0120293">
    <property type="term" value="C:dynein axonemal particle"/>
    <property type="evidence" value="ECO:0007669"/>
    <property type="project" value="UniProtKB-SubCell"/>
</dbReference>
<dbReference type="GO" id="GO:0044458">
    <property type="term" value="P:motile cilium assembly"/>
    <property type="evidence" value="ECO:0007669"/>
    <property type="project" value="TreeGrafter"/>
</dbReference>
<evidence type="ECO:0000259" key="6">
    <source>
        <dbReference type="Pfam" id="PF14740"/>
    </source>
</evidence>
<feature type="domain" description="DUF4470" evidence="5">
    <location>
        <begin position="42"/>
        <end position="119"/>
    </location>
</feature>
<evidence type="ECO:0008006" key="9">
    <source>
        <dbReference type="Google" id="ProtNLM"/>
    </source>
</evidence>
<dbReference type="PANTHER" id="PTHR22118">
    <property type="entry name" value="DYNEIN ASSEMBLY FACTOR 3, AXONEMAL"/>
    <property type="match status" value="1"/>
</dbReference>
<keyword evidence="2" id="KW-0963">Cytoplasm</keyword>
<dbReference type="Pfam" id="PF14737">
    <property type="entry name" value="DUF4470"/>
    <property type="match status" value="1"/>
</dbReference>
<evidence type="ECO:0000256" key="2">
    <source>
        <dbReference type="ARBA" id="ARBA00022490"/>
    </source>
</evidence>
<evidence type="ECO:0000256" key="3">
    <source>
        <dbReference type="ARBA" id="ARBA00022794"/>
    </source>
</evidence>
<accession>A0AAW1NAA5</accession>
<dbReference type="GO" id="GO:0070286">
    <property type="term" value="P:axonemal dynein complex assembly"/>
    <property type="evidence" value="ECO:0007669"/>
    <property type="project" value="InterPro"/>
</dbReference>
<keyword evidence="8" id="KW-1185">Reference proteome</keyword>
<evidence type="ECO:0000313" key="8">
    <source>
        <dbReference type="Proteomes" id="UP001458880"/>
    </source>
</evidence>
<proteinExistence type="inferred from homology"/>
<dbReference type="AlphaFoldDB" id="A0AAW1NAA5"/>
<comment type="similarity">
    <text evidence="1">Belongs to the DNAAF3 family.</text>
</comment>
<dbReference type="EMBL" id="JASPKY010000005">
    <property type="protein sequence ID" value="KAK9754802.1"/>
    <property type="molecule type" value="Genomic_DNA"/>
</dbReference>
<reference evidence="7 8" key="1">
    <citation type="journal article" date="2024" name="BMC Genomics">
        <title>De novo assembly and annotation of Popillia japonica's genome with initial clues to its potential as an invasive pest.</title>
        <authorList>
            <person name="Cucini C."/>
            <person name="Boschi S."/>
            <person name="Funari R."/>
            <person name="Cardaioli E."/>
            <person name="Iannotti N."/>
            <person name="Marturano G."/>
            <person name="Paoli F."/>
            <person name="Bruttini M."/>
            <person name="Carapelli A."/>
            <person name="Frati F."/>
            <person name="Nardi F."/>
        </authorList>
    </citation>
    <scope>NUCLEOTIDE SEQUENCE [LARGE SCALE GENOMIC DNA]</scope>
    <source>
        <strain evidence="7">DMR45628</strain>
    </source>
</reference>
<dbReference type="Pfam" id="PF14740">
    <property type="entry name" value="DUF4471"/>
    <property type="match status" value="1"/>
</dbReference>
<evidence type="ECO:0000259" key="5">
    <source>
        <dbReference type="Pfam" id="PF14737"/>
    </source>
</evidence>
<dbReference type="InterPro" id="IPR039304">
    <property type="entry name" value="DNAAF3"/>
</dbReference>
<sequence>MFWGLTPALDLQYEISDYSVLSREVNVLLVGGADCRYSVLSREVNVLLVGGADCRHILRTIAKRYCYDNTRLNIFIIEACPETIAKQLLLLYVALQREEELGLVQKTRYFMELYGNMIIRPAVAKYLQQTAAGFIGMITDFEALKSIMPFVNIDVKYKERDYIENLFKFWSGTSSFEIQDCWDKRLRKSLGVRYDNKCGAFDWDLHMRFHNVGGKMVGNQEYQSFRSRGVAFNWLESEASKPNRSMVCGVVPNGNEFLHYGYMGDIVTGPFVAYGLDCKDKNMLKSANNMRLQRSTDVTECNLREIFHEIQTRSEYKHKKMNDLNLGILVTDMNDLKVVDSSADGEPVAKAVNKKCIDLPNVKLIFLTINYLSAFEYKEQYHNFFHLIYFNFNYLKYIDRRILAKIAKPHSLLYIENQLFVLNKREKDLEKYKIEVMTKIEGLRYSELRFDPINDQYFKLLINTD</sequence>
<evidence type="ECO:0000313" key="7">
    <source>
        <dbReference type="EMBL" id="KAK9754802.1"/>
    </source>
</evidence>
<evidence type="ECO:0000256" key="1">
    <source>
        <dbReference type="ARBA" id="ARBA00010449"/>
    </source>
</evidence>
<feature type="domain" description="Dynein assembly factor 3 C-terminal" evidence="6">
    <location>
        <begin position="155"/>
        <end position="438"/>
    </location>
</feature>
<dbReference type="InterPro" id="IPR028235">
    <property type="entry name" value="DNAAF3_C"/>
</dbReference>
<protein>
    <recommendedName>
        <fullName evidence="9">Dynein assembly factor 3, axonemal</fullName>
    </recommendedName>
</protein>
<evidence type="ECO:0000256" key="4">
    <source>
        <dbReference type="ARBA" id="ARBA00024190"/>
    </source>
</evidence>
<comment type="subcellular location">
    <subcellularLocation>
        <location evidence="4">Dynein axonemal particle</location>
    </subcellularLocation>
</comment>
<keyword evidence="3" id="KW-0970">Cilium biogenesis/degradation</keyword>
<dbReference type="Proteomes" id="UP001458880">
    <property type="component" value="Unassembled WGS sequence"/>
</dbReference>
<gene>
    <name evidence="7" type="ORF">QE152_g956</name>
</gene>
<organism evidence="7 8">
    <name type="scientific">Popillia japonica</name>
    <name type="common">Japanese beetle</name>
    <dbReference type="NCBI Taxonomy" id="7064"/>
    <lineage>
        <taxon>Eukaryota</taxon>
        <taxon>Metazoa</taxon>
        <taxon>Ecdysozoa</taxon>
        <taxon>Arthropoda</taxon>
        <taxon>Hexapoda</taxon>
        <taxon>Insecta</taxon>
        <taxon>Pterygota</taxon>
        <taxon>Neoptera</taxon>
        <taxon>Endopterygota</taxon>
        <taxon>Coleoptera</taxon>
        <taxon>Polyphaga</taxon>
        <taxon>Scarabaeiformia</taxon>
        <taxon>Scarabaeidae</taxon>
        <taxon>Rutelinae</taxon>
        <taxon>Popillia</taxon>
    </lineage>
</organism>